<evidence type="ECO:0000256" key="3">
    <source>
        <dbReference type="ARBA" id="ARBA00022485"/>
    </source>
</evidence>
<keyword evidence="2 8" id="KW-0813">Transport</keyword>
<sequence length="84" mass="9377">MASLIPVLPVSAEQAEVSEDEPLAKALNYVKVAEEAKNHPKYKEGHICDNCMFFKPDQNNGCALFNNRRVEKGGWCLSWAAKPQ</sequence>
<dbReference type="InterPro" id="IPR036369">
    <property type="entry name" value="HIPIP_sf"/>
</dbReference>
<keyword evidence="11" id="KW-1185">Reference proteome</keyword>
<dbReference type="Gene3D" id="4.10.490.10">
    <property type="entry name" value="High potential iron-sulphur protein"/>
    <property type="match status" value="1"/>
</dbReference>
<name>A0ABY6GSV8_9GAMM</name>
<keyword evidence="6 8" id="KW-0408">Iron</keyword>
<reference evidence="10" key="1">
    <citation type="submission" date="2022-10" db="EMBL/GenBank/DDBJ databases">
        <title>Completed Genome Sequence of two octocoral isolated bacterium, Endozoicomonas euniceicola EF212T and Endozoicomonas gorgoniicola PS125T.</title>
        <authorList>
            <person name="Chiou Y.-J."/>
            <person name="Chen Y.-H."/>
        </authorList>
    </citation>
    <scope>NUCLEOTIDE SEQUENCE</scope>
    <source>
        <strain evidence="10">EF212</strain>
    </source>
</reference>
<comment type="similarity">
    <text evidence="8">Belongs to the high-potential iron-sulfur protein (HiPIP) family.</text>
</comment>
<protein>
    <recommendedName>
        <fullName evidence="8">High-potential iron-sulfur protein</fullName>
        <shortName evidence="8">HiPIP</shortName>
    </recommendedName>
</protein>
<evidence type="ECO:0000256" key="4">
    <source>
        <dbReference type="ARBA" id="ARBA00022723"/>
    </source>
</evidence>
<evidence type="ECO:0000313" key="10">
    <source>
        <dbReference type="EMBL" id="UYM15848.1"/>
    </source>
</evidence>
<dbReference type="Pfam" id="PF01355">
    <property type="entry name" value="HIPIP"/>
    <property type="match status" value="1"/>
</dbReference>
<organism evidence="10 11">
    <name type="scientific">Endozoicomonas euniceicola</name>
    <dbReference type="NCBI Taxonomy" id="1234143"/>
    <lineage>
        <taxon>Bacteria</taxon>
        <taxon>Pseudomonadati</taxon>
        <taxon>Pseudomonadota</taxon>
        <taxon>Gammaproteobacteria</taxon>
        <taxon>Oceanospirillales</taxon>
        <taxon>Endozoicomonadaceae</taxon>
        <taxon>Endozoicomonas</taxon>
    </lineage>
</organism>
<evidence type="ECO:0000313" key="11">
    <source>
        <dbReference type="Proteomes" id="UP001163255"/>
    </source>
</evidence>
<evidence type="ECO:0000259" key="9">
    <source>
        <dbReference type="PROSITE" id="PS51373"/>
    </source>
</evidence>
<dbReference type="PROSITE" id="PS51373">
    <property type="entry name" value="HIPIP"/>
    <property type="match status" value="1"/>
</dbReference>
<evidence type="ECO:0000256" key="7">
    <source>
        <dbReference type="ARBA" id="ARBA00023014"/>
    </source>
</evidence>
<dbReference type="EMBL" id="CP103300">
    <property type="protein sequence ID" value="UYM15848.1"/>
    <property type="molecule type" value="Genomic_DNA"/>
</dbReference>
<keyword evidence="4 8" id="KW-0479">Metal-binding</keyword>
<comment type="function">
    <text evidence="1 8">Specific class of high-redox-potential 4Fe-4S ferredoxins. Functions in anaerobic electron transport in most purple and in some other photosynthetic bacteria and in at least one genus (Paracoccus) of halophilic, denitrifying bacteria.</text>
</comment>
<keyword evidence="5 8" id="KW-0249">Electron transport</keyword>
<dbReference type="Proteomes" id="UP001163255">
    <property type="component" value="Chromosome"/>
</dbReference>
<comment type="subunit">
    <text evidence="8">Homodimer.</text>
</comment>
<evidence type="ECO:0000256" key="2">
    <source>
        <dbReference type="ARBA" id="ARBA00022448"/>
    </source>
</evidence>
<proteinExistence type="inferred from homology"/>
<dbReference type="SUPFAM" id="SSF57652">
    <property type="entry name" value="HIPIP (high potential iron protein)"/>
    <property type="match status" value="1"/>
</dbReference>
<evidence type="ECO:0000256" key="1">
    <source>
        <dbReference type="ARBA" id="ARBA00002137"/>
    </source>
</evidence>
<accession>A0ABY6GSV8</accession>
<feature type="domain" description="High potential iron-sulfur proteins family profile" evidence="9">
    <location>
        <begin position="11"/>
        <end position="84"/>
    </location>
</feature>
<dbReference type="InterPro" id="IPR000170">
    <property type="entry name" value="High_potential_FeS_prot"/>
</dbReference>
<gene>
    <name evidence="10" type="ORF">NX720_23985</name>
</gene>
<keyword evidence="7 8" id="KW-0411">Iron-sulfur</keyword>
<evidence type="ECO:0000256" key="6">
    <source>
        <dbReference type="ARBA" id="ARBA00023004"/>
    </source>
</evidence>
<evidence type="ECO:0000256" key="5">
    <source>
        <dbReference type="ARBA" id="ARBA00022982"/>
    </source>
</evidence>
<keyword evidence="3 8" id="KW-0004">4Fe-4S</keyword>
<evidence type="ECO:0000256" key="8">
    <source>
        <dbReference type="RuleBase" id="RU000620"/>
    </source>
</evidence>
<dbReference type="RefSeq" id="WP_262598057.1">
    <property type="nucleotide sequence ID" value="NZ_CP103300.1"/>
</dbReference>